<evidence type="ECO:0000259" key="7">
    <source>
        <dbReference type="Pfam" id="PF00849"/>
    </source>
</evidence>
<dbReference type="Pfam" id="PF00849">
    <property type="entry name" value="PseudoU_synth_2"/>
    <property type="match status" value="1"/>
</dbReference>
<evidence type="ECO:0000256" key="4">
    <source>
        <dbReference type="ARBA" id="ARBA00031870"/>
    </source>
</evidence>
<feature type="domain" description="Pseudouridine synthase RsuA/RluA-like" evidence="7">
    <location>
        <begin position="97"/>
        <end position="257"/>
    </location>
</feature>
<organism evidence="8 9">
    <name type="scientific">Candidatus Chloroploca mongolica</name>
    <dbReference type="NCBI Taxonomy" id="2528176"/>
    <lineage>
        <taxon>Bacteria</taxon>
        <taxon>Bacillati</taxon>
        <taxon>Chloroflexota</taxon>
        <taxon>Chloroflexia</taxon>
        <taxon>Chloroflexales</taxon>
        <taxon>Chloroflexineae</taxon>
        <taxon>Oscillochloridaceae</taxon>
        <taxon>Candidatus Chloroploca</taxon>
    </lineage>
</organism>
<dbReference type="Gene3D" id="3.30.2350.10">
    <property type="entry name" value="Pseudouridine synthase"/>
    <property type="match status" value="1"/>
</dbReference>
<comment type="similarity">
    <text evidence="2">Belongs to the pseudouridine synthase RluA family.</text>
</comment>
<sequence length="319" mass="34992">MSSAPDSALSPSIIMHTVSEGESAVPLAELVASMAGTVGTTALERGGVWVNWRRVLSSELTLEPGDQVTIRLPPNGIYAEPVVTAADLVYEDRWLVVLNKAVGWYTIETPWDRFGNVWVALKTYLMARDGTDLVLHPAHRLDRDTSGLLLFSRDAGINRALHDAFAGRSVTKRYLAVCAGSPDWMHCSLTTGHGRSAHGRWRLYGEDEIGQTLPQGGGRIKSAQTSFKCLHRYGDYALIEAELHTGRTHQIRLHLAHLGHPILGDATYGGLTEVAGVPIKRHLLHAGLLSLTHPVTHEPLHLNCPLPEDLRDWVERAAL</sequence>
<keyword evidence="3" id="KW-0413">Isomerase</keyword>
<dbReference type="PANTHER" id="PTHR21600">
    <property type="entry name" value="MITOCHONDRIAL RNA PSEUDOURIDINE SYNTHASE"/>
    <property type="match status" value="1"/>
</dbReference>
<evidence type="ECO:0000313" key="9">
    <source>
        <dbReference type="Proteomes" id="UP001193081"/>
    </source>
</evidence>
<dbReference type="InterPro" id="IPR050188">
    <property type="entry name" value="RluA_PseudoU_synthase"/>
</dbReference>
<protein>
    <recommendedName>
        <fullName evidence="4">RNA pseudouridylate synthase</fullName>
    </recommendedName>
    <alternativeName>
        <fullName evidence="5">RNA-uridine isomerase</fullName>
    </alternativeName>
</protein>
<evidence type="ECO:0000256" key="5">
    <source>
        <dbReference type="ARBA" id="ARBA00033164"/>
    </source>
</evidence>
<evidence type="ECO:0000256" key="1">
    <source>
        <dbReference type="ARBA" id="ARBA00000073"/>
    </source>
</evidence>
<dbReference type="CDD" id="cd02869">
    <property type="entry name" value="PseudoU_synth_RluA_like"/>
    <property type="match status" value="1"/>
</dbReference>
<name>A0ABS4DGW8_9CHLR</name>
<keyword evidence="6" id="KW-0694">RNA-binding</keyword>
<reference evidence="8 9" key="1">
    <citation type="submission" date="2021-03" db="EMBL/GenBank/DDBJ databases">
        <authorList>
            <person name="Grouzdev D.S."/>
        </authorList>
    </citation>
    <scope>NUCLEOTIDE SEQUENCE [LARGE SCALE GENOMIC DNA]</scope>
    <source>
        <strain evidence="8 9">M50-1</strain>
    </source>
</reference>
<accession>A0ABS4DGW8</accession>
<dbReference type="SUPFAM" id="SSF55120">
    <property type="entry name" value="Pseudouridine synthase"/>
    <property type="match status" value="1"/>
</dbReference>
<comment type="caution">
    <text evidence="8">The sequence shown here is derived from an EMBL/GenBank/DDBJ whole genome shotgun (WGS) entry which is preliminary data.</text>
</comment>
<dbReference type="InterPro" id="IPR020103">
    <property type="entry name" value="PsdUridine_synth_cat_dom_sf"/>
</dbReference>
<evidence type="ECO:0000256" key="2">
    <source>
        <dbReference type="ARBA" id="ARBA00010876"/>
    </source>
</evidence>
<dbReference type="Proteomes" id="UP001193081">
    <property type="component" value="Unassembled WGS sequence"/>
</dbReference>
<gene>
    <name evidence="8" type="ORF">EYB53_023375</name>
</gene>
<proteinExistence type="inferred from homology"/>
<evidence type="ECO:0000256" key="6">
    <source>
        <dbReference type="PROSITE-ProRule" id="PRU00182"/>
    </source>
</evidence>
<dbReference type="InterPro" id="IPR006145">
    <property type="entry name" value="PsdUridine_synth_RsuA/RluA"/>
</dbReference>
<comment type="catalytic activity">
    <reaction evidence="1">
        <text>a uridine in RNA = a pseudouridine in RNA</text>
        <dbReference type="Rhea" id="RHEA:48348"/>
        <dbReference type="Rhea" id="RHEA-COMP:12068"/>
        <dbReference type="Rhea" id="RHEA-COMP:12069"/>
        <dbReference type="ChEBI" id="CHEBI:65314"/>
        <dbReference type="ChEBI" id="CHEBI:65315"/>
    </reaction>
</comment>
<dbReference type="RefSeq" id="WP_135481656.1">
    <property type="nucleotide sequence ID" value="NZ_SIJK02000084.1"/>
</dbReference>
<dbReference type="CDD" id="cd00165">
    <property type="entry name" value="S4"/>
    <property type="match status" value="1"/>
</dbReference>
<evidence type="ECO:0000313" key="8">
    <source>
        <dbReference type="EMBL" id="MBP1468675.1"/>
    </source>
</evidence>
<evidence type="ECO:0000256" key="3">
    <source>
        <dbReference type="ARBA" id="ARBA00023235"/>
    </source>
</evidence>
<keyword evidence="9" id="KW-1185">Reference proteome</keyword>
<dbReference type="PROSITE" id="PS01129">
    <property type="entry name" value="PSI_RLU"/>
    <property type="match status" value="1"/>
</dbReference>
<dbReference type="PROSITE" id="PS50889">
    <property type="entry name" value="S4"/>
    <property type="match status" value="1"/>
</dbReference>
<dbReference type="PANTHER" id="PTHR21600:SF44">
    <property type="entry name" value="RIBOSOMAL LARGE SUBUNIT PSEUDOURIDINE SYNTHASE D"/>
    <property type="match status" value="1"/>
</dbReference>
<dbReference type="EMBL" id="SIJK02000084">
    <property type="protein sequence ID" value="MBP1468675.1"/>
    <property type="molecule type" value="Genomic_DNA"/>
</dbReference>
<dbReference type="InterPro" id="IPR006224">
    <property type="entry name" value="PsdUridine_synth_RluA-like_CS"/>
</dbReference>